<keyword evidence="1" id="KW-0472">Membrane</keyword>
<dbReference type="Proteomes" id="UP001321479">
    <property type="component" value="Segment"/>
</dbReference>
<keyword evidence="3" id="KW-1185">Reference proteome</keyword>
<keyword evidence="1" id="KW-1133">Transmembrane helix</keyword>
<feature type="transmembrane region" description="Helical" evidence="1">
    <location>
        <begin position="21"/>
        <end position="42"/>
    </location>
</feature>
<evidence type="ECO:0000313" key="2">
    <source>
        <dbReference type="EMBL" id="BCS82685.1"/>
    </source>
</evidence>
<proteinExistence type="predicted"/>
<evidence type="ECO:0000313" key="3">
    <source>
        <dbReference type="Proteomes" id="UP001321479"/>
    </source>
</evidence>
<protein>
    <recommendedName>
        <fullName evidence="4">MotA/TolQ/ExbB proton channel domain-containing protein</fullName>
    </recommendedName>
</protein>
<sequence length="90" mass="10220">MLPPHIERYYEYKYYSKMGEIIIPLIGMVGGIVGFFGSHYFIESVNFFRKDKISTEIHFTSVIASTIIGGVMAYPITGALALIIFYKSKK</sequence>
<reference evidence="2 3" key="1">
    <citation type="submission" date="2021-02" db="EMBL/GenBank/DDBJ databases">
        <title>Cotonvirus japonicus, which uses Golgi apparatus of host cells for its virion factory, phylogenetically links tailed tupanvirus and icosahedral mimivirus.</title>
        <authorList>
            <person name="Takahashi H."/>
            <person name="Fukaya S."/>
            <person name="Song C."/>
            <person name="Murata K."/>
            <person name="Takemura M."/>
        </authorList>
    </citation>
    <scope>NUCLEOTIDE SEQUENCE [LARGE SCALE GENOMIC DNA]</scope>
</reference>
<evidence type="ECO:0000256" key="1">
    <source>
        <dbReference type="SAM" id="Phobius"/>
    </source>
</evidence>
<keyword evidence="1" id="KW-0812">Transmembrane</keyword>
<dbReference type="RefSeq" id="YP_010841293.1">
    <property type="nucleotide sequence ID" value="NC_079139.1"/>
</dbReference>
<name>A0ABM7NR97_9VIRU</name>
<dbReference type="EMBL" id="AP024483">
    <property type="protein sequence ID" value="BCS82685.1"/>
    <property type="molecule type" value="Genomic_DNA"/>
</dbReference>
<feature type="transmembrane region" description="Helical" evidence="1">
    <location>
        <begin position="62"/>
        <end position="86"/>
    </location>
</feature>
<dbReference type="GeneID" id="80557890"/>
<organism evidence="2 3">
    <name type="scientific">Cotonvirus japonicus</name>
    <dbReference type="NCBI Taxonomy" id="2811091"/>
    <lineage>
        <taxon>Viruses</taxon>
        <taxon>Varidnaviria</taxon>
        <taxon>Bamfordvirae</taxon>
        <taxon>Nucleocytoviricota</taxon>
        <taxon>Megaviricetes</taxon>
        <taxon>Imitervirales</taxon>
        <taxon>Mimiviridae</taxon>
        <taxon>Megamimivirinae</taxon>
        <taxon>Cotonvirus</taxon>
        <taxon>Cotonvirus japonicum</taxon>
    </lineage>
</organism>
<accession>A0ABM7NR97</accession>
<evidence type="ECO:0008006" key="4">
    <source>
        <dbReference type="Google" id="ProtNLM"/>
    </source>
</evidence>